<evidence type="ECO:0000256" key="1">
    <source>
        <dbReference type="ARBA" id="ARBA00004167"/>
    </source>
</evidence>
<sequence>MIYTVTNFIPPSGIDVISVNPNSGEIHLTGALDFEEVSVFNFRIEARDQGTPPLSGHCKVVLEVLDVND</sequence>
<evidence type="ECO:0000256" key="3">
    <source>
        <dbReference type="ARBA" id="ARBA00022989"/>
    </source>
</evidence>
<comment type="subcellular location">
    <subcellularLocation>
        <location evidence="1">Membrane</location>
        <topology evidence="1">Single-pass membrane protein</topology>
    </subcellularLocation>
</comment>
<name>A0A7K5IEK6_TOXRE</name>
<keyword evidence="2" id="KW-0812">Transmembrane</keyword>
<reference evidence="8 9" key="1">
    <citation type="submission" date="2019-09" db="EMBL/GenBank/DDBJ databases">
        <title>Bird 10,000 Genomes (B10K) Project - Family phase.</title>
        <authorList>
            <person name="Zhang G."/>
        </authorList>
    </citation>
    <scope>NUCLEOTIDE SEQUENCE [LARGE SCALE GENOMIC DNA]</scope>
    <source>
        <strain evidence="8">B10K-DU-002-15</strain>
        <tissue evidence="8">Muscle</tissue>
    </source>
</reference>
<organism evidence="8 9">
    <name type="scientific">Toxostoma redivivum</name>
    <name type="common">California thrasher</name>
    <dbReference type="NCBI Taxonomy" id="99882"/>
    <lineage>
        <taxon>Eukaryota</taxon>
        <taxon>Metazoa</taxon>
        <taxon>Chordata</taxon>
        <taxon>Craniata</taxon>
        <taxon>Vertebrata</taxon>
        <taxon>Euteleostomi</taxon>
        <taxon>Archelosauria</taxon>
        <taxon>Archosauria</taxon>
        <taxon>Dinosauria</taxon>
        <taxon>Saurischia</taxon>
        <taxon>Theropoda</taxon>
        <taxon>Coelurosauria</taxon>
        <taxon>Aves</taxon>
        <taxon>Neognathae</taxon>
        <taxon>Neoaves</taxon>
        <taxon>Telluraves</taxon>
        <taxon>Australaves</taxon>
        <taxon>Passeriformes</taxon>
        <taxon>Mimidae</taxon>
        <taxon>Toxostoma</taxon>
    </lineage>
</organism>
<accession>A0A7K5IEK6</accession>
<dbReference type="InterPro" id="IPR050174">
    <property type="entry name" value="Protocadherin/Cadherin-CA"/>
</dbReference>
<feature type="domain" description="Cadherin" evidence="7">
    <location>
        <begin position="3"/>
        <end position="69"/>
    </location>
</feature>
<comment type="caution">
    <text evidence="8">The sequence shown here is derived from an EMBL/GenBank/DDBJ whole genome shotgun (WGS) entry which is preliminary data.</text>
</comment>
<protein>
    <submittedName>
        <fullName evidence="8">PCDAD protein</fullName>
    </submittedName>
</protein>
<dbReference type="InterPro" id="IPR002126">
    <property type="entry name" value="Cadherin-like_dom"/>
</dbReference>
<dbReference type="SUPFAM" id="SSF49313">
    <property type="entry name" value="Cadherin-like"/>
    <property type="match status" value="1"/>
</dbReference>
<dbReference type="SMART" id="SM00112">
    <property type="entry name" value="CA"/>
    <property type="match status" value="1"/>
</dbReference>
<dbReference type="EMBL" id="VXBI01000601">
    <property type="protein sequence ID" value="NWS79823.1"/>
    <property type="molecule type" value="Genomic_DNA"/>
</dbReference>
<gene>
    <name evidence="8" type="primary">Pcdha13</name>
    <name evidence="8" type="ORF">TOXRED_R15765</name>
</gene>
<evidence type="ECO:0000256" key="2">
    <source>
        <dbReference type="ARBA" id="ARBA00022692"/>
    </source>
</evidence>
<keyword evidence="5" id="KW-0325">Glycoprotein</keyword>
<evidence type="ECO:0000256" key="4">
    <source>
        <dbReference type="ARBA" id="ARBA00023136"/>
    </source>
</evidence>
<dbReference type="CDD" id="cd11304">
    <property type="entry name" value="Cadherin_repeat"/>
    <property type="match status" value="1"/>
</dbReference>
<dbReference type="PANTHER" id="PTHR24028:SF133">
    <property type="entry name" value="PROTOCADHERIN ALPHA-4"/>
    <property type="match status" value="1"/>
</dbReference>
<feature type="non-terminal residue" evidence="8">
    <location>
        <position position="69"/>
    </location>
</feature>
<dbReference type="Proteomes" id="UP000523146">
    <property type="component" value="Unassembled WGS sequence"/>
</dbReference>
<evidence type="ECO:0000256" key="5">
    <source>
        <dbReference type="ARBA" id="ARBA00023180"/>
    </source>
</evidence>
<dbReference type="InterPro" id="IPR015919">
    <property type="entry name" value="Cadherin-like_sf"/>
</dbReference>
<evidence type="ECO:0000259" key="7">
    <source>
        <dbReference type="PROSITE" id="PS50268"/>
    </source>
</evidence>
<dbReference type="GO" id="GO:0007156">
    <property type="term" value="P:homophilic cell adhesion via plasma membrane adhesion molecules"/>
    <property type="evidence" value="ECO:0007669"/>
    <property type="project" value="InterPro"/>
</dbReference>
<feature type="non-terminal residue" evidence="8">
    <location>
        <position position="1"/>
    </location>
</feature>
<evidence type="ECO:0000256" key="6">
    <source>
        <dbReference type="PROSITE-ProRule" id="PRU00043"/>
    </source>
</evidence>
<proteinExistence type="predicted"/>
<keyword evidence="3" id="KW-1133">Transmembrane helix</keyword>
<dbReference type="PRINTS" id="PR00205">
    <property type="entry name" value="CADHERIN"/>
</dbReference>
<dbReference type="GO" id="GO:0005886">
    <property type="term" value="C:plasma membrane"/>
    <property type="evidence" value="ECO:0007669"/>
    <property type="project" value="TreeGrafter"/>
</dbReference>
<keyword evidence="4" id="KW-0472">Membrane</keyword>
<dbReference type="Gene3D" id="2.60.40.60">
    <property type="entry name" value="Cadherins"/>
    <property type="match status" value="1"/>
</dbReference>
<dbReference type="PANTHER" id="PTHR24028">
    <property type="entry name" value="CADHERIN-87A"/>
    <property type="match status" value="1"/>
</dbReference>
<evidence type="ECO:0000313" key="8">
    <source>
        <dbReference type="EMBL" id="NWS79823.1"/>
    </source>
</evidence>
<dbReference type="AlphaFoldDB" id="A0A7K5IEK6"/>
<dbReference type="PROSITE" id="PS50268">
    <property type="entry name" value="CADHERIN_2"/>
    <property type="match status" value="1"/>
</dbReference>
<dbReference type="GO" id="GO:0005509">
    <property type="term" value="F:calcium ion binding"/>
    <property type="evidence" value="ECO:0007669"/>
    <property type="project" value="UniProtKB-UniRule"/>
</dbReference>
<keyword evidence="9" id="KW-1185">Reference proteome</keyword>
<evidence type="ECO:0000313" key="9">
    <source>
        <dbReference type="Proteomes" id="UP000523146"/>
    </source>
</evidence>
<keyword evidence="6" id="KW-0106">Calcium</keyword>
<dbReference type="Pfam" id="PF00028">
    <property type="entry name" value="Cadherin"/>
    <property type="match status" value="1"/>
</dbReference>